<dbReference type="KEGG" id="marz:MARA_30520"/>
<evidence type="ECO:0000256" key="6">
    <source>
        <dbReference type="ARBA" id="ARBA00022801"/>
    </source>
</evidence>
<evidence type="ECO:0000256" key="5">
    <source>
        <dbReference type="ARBA" id="ARBA00022763"/>
    </source>
</evidence>
<keyword evidence="6" id="KW-0378">Hydrolase</keyword>
<gene>
    <name evidence="11" type="ORF">MARA_30520</name>
</gene>
<keyword evidence="3" id="KW-0004">4Fe-4S</keyword>
<proteinExistence type="inferred from homology"/>
<keyword evidence="8" id="KW-0411">Iron-sulfur</keyword>
<dbReference type="GO" id="GO:0097506">
    <property type="term" value="F:deaminated base DNA N-glycosylase activity"/>
    <property type="evidence" value="ECO:0007669"/>
    <property type="project" value="UniProtKB-ARBA"/>
</dbReference>
<dbReference type="SMART" id="SM00986">
    <property type="entry name" value="UDG"/>
    <property type="match status" value="1"/>
</dbReference>
<keyword evidence="5" id="KW-0227">DNA damage</keyword>
<evidence type="ECO:0000256" key="2">
    <source>
        <dbReference type="ARBA" id="ARBA00019403"/>
    </source>
</evidence>
<dbReference type="GO" id="GO:0051539">
    <property type="term" value="F:4 iron, 4 sulfur cluster binding"/>
    <property type="evidence" value="ECO:0007669"/>
    <property type="project" value="UniProtKB-KW"/>
</dbReference>
<dbReference type="RefSeq" id="WP_163919195.1">
    <property type="nucleotide sequence ID" value="NZ_AP022593.1"/>
</dbReference>
<name>A0A7I7RY70_9MYCO</name>
<dbReference type="Pfam" id="PF03167">
    <property type="entry name" value="UDG"/>
    <property type="match status" value="1"/>
</dbReference>
<dbReference type="NCBIfam" id="TIGR03914">
    <property type="entry name" value="UDG_fam_dom"/>
    <property type="match status" value="1"/>
</dbReference>
<dbReference type="GO" id="GO:0046872">
    <property type="term" value="F:metal ion binding"/>
    <property type="evidence" value="ECO:0007669"/>
    <property type="project" value="UniProtKB-KW"/>
</dbReference>
<evidence type="ECO:0000256" key="3">
    <source>
        <dbReference type="ARBA" id="ARBA00022485"/>
    </source>
</evidence>
<dbReference type="PANTHER" id="PTHR33693:SF9">
    <property type="entry name" value="TYPE-4 URACIL-DNA GLYCOSYLASE"/>
    <property type="match status" value="1"/>
</dbReference>
<geneLocation type="plasmid" evidence="12">
    <name>pjcm18538 dna</name>
</geneLocation>
<evidence type="ECO:0000259" key="10">
    <source>
        <dbReference type="SMART" id="SM00986"/>
    </source>
</evidence>
<comment type="similarity">
    <text evidence="1">Belongs to the uracil-DNA glycosylase (UDG) superfamily. Type 4 (UDGa) family.</text>
</comment>
<sequence>MTAADFLPPTKDLDDLAAAAKGCQGCDLFRDADQAVFGEGAGSATMMLVGEQPGDQEDRAGRPFVGPAGRLLDRALAAAAVEREPLYVTNAVKHFKFTLPERGKRRIHQTPTRTEVVACRPWLFAELEAVDPDVVILLGATAAKALLGNDFRLTAHRQEVLRLPAGDDVPPVDPTVVATVHPSSILRGPQERRDEAFQSLVDDLRFAASLLNTR</sequence>
<evidence type="ECO:0000256" key="1">
    <source>
        <dbReference type="ARBA" id="ARBA00006521"/>
    </source>
</evidence>
<dbReference type="CDD" id="cd10030">
    <property type="entry name" value="UDG-F4_TTUDGA_SPO1dp_like"/>
    <property type="match status" value="1"/>
</dbReference>
<evidence type="ECO:0000313" key="12">
    <source>
        <dbReference type="Proteomes" id="UP000467428"/>
    </source>
</evidence>
<dbReference type="NCBIfam" id="TIGR00758">
    <property type="entry name" value="UDG_fam4"/>
    <property type="match status" value="1"/>
</dbReference>
<reference evidence="11 12" key="1">
    <citation type="journal article" date="2019" name="Emerg. Microbes Infect.">
        <title>Comprehensive subspecies identification of 175 nontuberculous mycobacteria species based on 7547 genomic profiles.</title>
        <authorList>
            <person name="Matsumoto Y."/>
            <person name="Kinjo T."/>
            <person name="Motooka D."/>
            <person name="Nabeya D."/>
            <person name="Jung N."/>
            <person name="Uechi K."/>
            <person name="Horii T."/>
            <person name="Iida T."/>
            <person name="Fujita J."/>
            <person name="Nakamura S."/>
        </authorList>
    </citation>
    <scope>NUCLEOTIDE SEQUENCE [LARGE SCALE GENOMIC DNA]</scope>
    <source>
        <strain evidence="11 12">JCM 18538</strain>
    </source>
</reference>
<dbReference type="PANTHER" id="PTHR33693">
    <property type="entry name" value="TYPE-5 URACIL-DNA GLYCOSYLASE"/>
    <property type="match status" value="1"/>
</dbReference>
<keyword evidence="9" id="KW-0234">DNA repair</keyword>
<dbReference type="InterPro" id="IPR005273">
    <property type="entry name" value="Ura-DNA_glyco_family4"/>
</dbReference>
<dbReference type="EMBL" id="AP022593">
    <property type="protein sequence ID" value="BBY49584.1"/>
    <property type="molecule type" value="Genomic_DNA"/>
</dbReference>
<dbReference type="GO" id="GO:0006281">
    <property type="term" value="P:DNA repair"/>
    <property type="evidence" value="ECO:0007669"/>
    <property type="project" value="UniProtKB-KW"/>
</dbReference>
<keyword evidence="12" id="KW-1185">Reference proteome</keyword>
<dbReference type="SUPFAM" id="SSF52141">
    <property type="entry name" value="Uracil-DNA glycosylase-like"/>
    <property type="match status" value="1"/>
</dbReference>
<evidence type="ECO:0000256" key="9">
    <source>
        <dbReference type="ARBA" id="ARBA00023204"/>
    </source>
</evidence>
<dbReference type="SMART" id="SM00987">
    <property type="entry name" value="UreE_C"/>
    <property type="match status" value="1"/>
</dbReference>
<dbReference type="InterPro" id="IPR005122">
    <property type="entry name" value="Uracil-DNA_glycosylase-like"/>
</dbReference>
<accession>A0A7I7RY70</accession>
<evidence type="ECO:0000256" key="8">
    <source>
        <dbReference type="ARBA" id="ARBA00023014"/>
    </source>
</evidence>
<keyword evidence="4" id="KW-0479">Metal-binding</keyword>
<evidence type="ECO:0000256" key="4">
    <source>
        <dbReference type="ARBA" id="ARBA00022723"/>
    </source>
</evidence>
<dbReference type="Proteomes" id="UP000467428">
    <property type="component" value="Chromosome"/>
</dbReference>
<evidence type="ECO:0000313" key="11">
    <source>
        <dbReference type="EMBL" id="BBY49584.1"/>
    </source>
</evidence>
<organism evidence="11 12">
    <name type="scientific">Mycolicibacterium arabiense</name>
    <dbReference type="NCBI Taxonomy" id="1286181"/>
    <lineage>
        <taxon>Bacteria</taxon>
        <taxon>Bacillati</taxon>
        <taxon>Actinomycetota</taxon>
        <taxon>Actinomycetes</taxon>
        <taxon>Mycobacteriales</taxon>
        <taxon>Mycobacteriaceae</taxon>
        <taxon>Mycolicibacterium</taxon>
    </lineage>
</organism>
<evidence type="ECO:0000256" key="7">
    <source>
        <dbReference type="ARBA" id="ARBA00023004"/>
    </source>
</evidence>
<dbReference type="AlphaFoldDB" id="A0A7I7RY70"/>
<dbReference type="Gene3D" id="3.40.470.10">
    <property type="entry name" value="Uracil-DNA glycosylase-like domain"/>
    <property type="match status" value="1"/>
</dbReference>
<dbReference type="InterPro" id="IPR051536">
    <property type="entry name" value="UDG_Type-4/5"/>
</dbReference>
<keyword evidence="7" id="KW-0408">Iron</keyword>
<protein>
    <recommendedName>
        <fullName evidence="2">Type-4 uracil-DNA glycosylase</fullName>
    </recommendedName>
</protein>
<feature type="domain" description="Uracil-DNA glycosylase-like" evidence="10">
    <location>
        <begin position="37"/>
        <end position="205"/>
    </location>
</feature>
<dbReference type="InterPro" id="IPR036895">
    <property type="entry name" value="Uracil-DNA_glycosylase-like_sf"/>
</dbReference>